<dbReference type="AlphaFoldDB" id="A0A4U0TME2"/>
<dbReference type="InterPro" id="IPR002347">
    <property type="entry name" value="SDR_fam"/>
</dbReference>
<dbReference type="InterPro" id="IPR052228">
    <property type="entry name" value="Sec_Metab_Biosynth_Oxidored"/>
</dbReference>
<dbReference type="GO" id="GO:0016491">
    <property type="term" value="F:oxidoreductase activity"/>
    <property type="evidence" value="ECO:0007669"/>
    <property type="project" value="UniProtKB-KW"/>
</dbReference>
<feature type="transmembrane region" description="Helical" evidence="2">
    <location>
        <begin position="254"/>
        <end position="273"/>
    </location>
</feature>
<evidence type="ECO:0000256" key="2">
    <source>
        <dbReference type="SAM" id="Phobius"/>
    </source>
</evidence>
<dbReference type="SUPFAM" id="SSF51735">
    <property type="entry name" value="NAD(P)-binding Rossmann-fold domains"/>
    <property type="match status" value="1"/>
</dbReference>
<comment type="caution">
    <text evidence="3">The sequence shown here is derived from an EMBL/GenBank/DDBJ whole genome shotgun (WGS) entry which is preliminary data.</text>
</comment>
<keyword evidence="2" id="KW-0472">Membrane</keyword>
<gene>
    <name evidence="3" type="ORF">B0A50_07171</name>
</gene>
<accession>A0A4U0TME2</accession>
<evidence type="ECO:0008006" key="5">
    <source>
        <dbReference type="Google" id="ProtNLM"/>
    </source>
</evidence>
<protein>
    <recommendedName>
        <fullName evidence="5">Oxidoreductase</fullName>
    </recommendedName>
</protein>
<dbReference type="EMBL" id="NAJL01000060">
    <property type="protein sequence ID" value="TKA23141.1"/>
    <property type="molecule type" value="Genomic_DNA"/>
</dbReference>
<evidence type="ECO:0000256" key="1">
    <source>
        <dbReference type="ARBA" id="ARBA00023002"/>
    </source>
</evidence>
<dbReference type="PANTHER" id="PTHR47534:SF3">
    <property type="entry name" value="ALCOHOL DEHYDROGENASE-LIKE C-TERMINAL DOMAIN-CONTAINING PROTEIN"/>
    <property type="match status" value="1"/>
</dbReference>
<dbReference type="PANTHER" id="PTHR47534">
    <property type="entry name" value="YALI0E05731P"/>
    <property type="match status" value="1"/>
</dbReference>
<evidence type="ECO:0000313" key="3">
    <source>
        <dbReference type="EMBL" id="TKA23141.1"/>
    </source>
</evidence>
<keyword evidence="2" id="KW-0812">Transmembrane</keyword>
<reference evidence="3 4" key="1">
    <citation type="submission" date="2017-03" db="EMBL/GenBank/DDBJ databases">
        <title>Genomes of endolithic fungi from Antarctica.</title>
        <authorList>
            <person name="Coleine C."/>
            <person name="Masonjones S."/>
            <person name="Stajich J.E."/>
        </authorList>
    </citation>
    <scope>NUCLEOTIDE SEQUENCE [LARGE SCALE GENOMIC DNA]</scope>
    <source>
        <strain evidence="3 4">CCFEE 6315</strain>
    </source>
</reference>
<dbReference type="OrthoDB" id="2898509at2759"/>
<dbReference type="Proteomes" id="UP000308549">
    <property type="component" value="Unassembled WGS sequence"/>
</dbReference>
<evidence type="ECO:0000313" key="4">
    <source>
        <dbReference type="Proteomes" id="UP000308549"/>
    </source>
</evidence>
<keyword evidence="2" id="KW-1133">Transmembrane helix</keyword>
<dbReference type="Pfam" id="PF00106">
    <property type="entry name" value="adh_short"/>
    <property type="match status" value="1"/>
</dbReference>
<dbReference type="InterPro" id="IPR036291">
    <property type="entry name" value="NAD(P)-bd_dom_sf"/>
</dbReference>
<keyword evidence="1" id="KW-0560">Oxidoreductase</keyword>
<sequence length="327" mass="36200">MDAAAKPEGTRVQRNTLLQLTQISEFSYRRNGKKYLNHLYLQPGLVAVFVGATDGVGETTVRQFAKYAASPRVYIVGRSQEAGERVAQECRDVNPEGTFIFIKHETSLISNVENLCNKLAAEEKTVNVLFLTVGTLEIAGTTQEGLHYASALTIYARNHSISQLLPLIRQANGLRRVVTTFGATFEGDINMSDFQGTDLSPPAKMRHTAAITTLALEAHQAAAPELSLVHNFPGAVKSGFNVFFPGGWSVKRFFLGYTFLAAFPLALIWWVLFNKTQYQRLRIADLSLAGDVQEIDESERLVEVEPLIGISGWMERLFGGVWESQAK</sequence>
<name>A0A4U0TME2_9PEZI</name>
<organism evidence="3 4">
    <name type="scientific">Salinomyces thailandicus</name>
    <dbReference type="NCBI Taxonomy" id="706561"/>
    <lineage>
        <taxon>Eukaryota</taxon>
        <taxon>Fungi</taxon>
        <taxon>Dikarya</taxon>
        <taxon>Ascomycota</taxon>
        <taxon>Pezizomycotina</taxon>
        <taxon>Dothideomycetes</taxon>
        <taxon>Dothideomycetidae</taxon>
        <taxon>Mycosphaerellales</taxon>
        <taxon>Teratosphaeriaceae</taxon>
        <taxon>Salinomyces</taxon>
    </lineage>
</organism>
<keyword evidence="4" id="KW-1185">Reference proteome</keyword>
<dbReference type="Gene3D" id="3.40.50.720">
    <property type="entry name" value="NAD(P)-binding Rossmann-like Domain"/>
    <property type="match status" value="1"/>
</dbReference>
<proteinExistence type="predicted"/>